<accession>A0A7W6RB33</accession>
<keyword evidence="3" id="KW-1185">Reference proteome</keyword>
<dbReference type="AlphaFoldDB" id="A0A7W6RB33"/>
<dbReference type="PANTHER" id="PTHR12110:SF53">
    <property type="entry name" value="BLR5974 PROTEIN"/>
    <property type="match status" value="1"/>
</dbReference>
<feature type="domain" description="Xylose isomerase-like TIM barrel" evidence="1">
    <location>
        <begin position="31"/>
        <end position="252"/>
    </location>
</feature>
<dbReference type="Gene3D" id="3.20.20.150">
    <property type="entry name" value="Divalent-metal-dependent TIM barrel enzymes"/>
    <property type="match status" value="1"/>
</dbReference>
<dbReference type="InterPro" id="IPR013022">
    <property type="entry name" value="Xyl_isomerase-like_TIM-brl"/>
</dbReference>
<dbReference type="EMBL" id="JACIGK010000001">
    <property type="protein sequence ID" value="MBB4264583.1"/>
    <property type="molecule type" value="Genomic_DNA"/>
</dbReference>
<comment type="caution">
    <text evidence="2">The sequence shown here is derived from an EMBL/GenBank/DDBJ whole genome shotgun (WGS) entry which is preliminary data.</text>
</comment>
<reference evidence="2 3" key="1">
    <citation type="submission" date="2020-08" db="EMBL/GenBank/DDBJ databases">
        <title>Genome sequencing of Purple Non-Sulfur Bacteria from various extreme environments.</title>
        <authorList>
            <person name="Mayer M."/>
        </authorList>
    </citation>
    <scope>NUCLEOTIDE SEQUENCE [LARGE SCALE GENOMIC DNA]</scope>
    <source>
        <strain evidence="2 3">JA131</strain>
    </source>
</reference>
<dbReference type="RefSeq" id="WP_184042214.1">
    <property type="nucleotide sequence ID" value="NZ_JACIGK010000001.1"/>
</dbReference>
<sequence length="292" mass="31747">MTDAVLTRRHIGGLGDEAAPDLAGQVRIHDALGFGFLELRSIAGTAVADIDPASARRYSDQITAAGLEVACLASRIANWARPISGPLQEDLDELDRLATLAPIFGCRTVRIMSYPNDGLTDRAWEAEAMRRLTALVERAADRTLVLWHENCAGWAGRDPRRAVALFSAIDSPHLRALFDIGNPVAYGHDGLAYMEAVFPWIDHVHVKDARSDGDTVTFTFPGEGDARLLEILDRLWAGGYRGRISLEPHIGHIPHLRTSTDAPALARGYRAYAERFVALLGDRLQAAGGPGP</sequence>
<dbReference type="InterPro" id="IPR036237">
    <property type="entry name" value="Xyl_isomerase-like_sf"/>
</dbReference>
<evidence type="ECO:0000313" key="2">
    <source>
        <dbReference type="EMBL" id="MBB4264583.1"/>
    </source>
</evidence>
<dbReference type="InterPro" id="IPR050312">
    <property type="entry name" value="IolE/XylAMocC-like"/>
</dbReference>
<gene>
    <name evidence="2" type="ORF">GGD89_000189</name>
</gene>
<evidence type="ECO:0000313" key="3">
    <source>
        <dbReference type="Proteomes" id="UP000554286"/>
    </source>
</evidence>
<keyword evidence="2" id="KW-0413">Isomerase</keyword>
<protein>
    <submittedName>
        <fullName evidence="2">Sugar phosphate isomerase/epimerase</fullName>
    </submittedName>
</protein>
<dbReference type="Proteomes" id="UP000554286">
    <property type="component" value="Unassembled WGS sequence"/>
</dbReference>
<dbReference type="PANTHER" id="PTHR12110">
    <property type="entry name" value="HYDROXYPYRUVATE ISOMERASE"/>
    <property type="match status" value="1"/>
</dbReference>
<dbReference type="Pfam" id="PF01261">
    <property type="entry name" value="AP_endonuc_2"/>
    <property type="match status" value="1"/>
</dbReference>
<proteinExistence type="predicted"/>
<dbReference type="SUPFAM" id="SSF51658">
    <property type="entry name" value="Xylose isomerase-like"/>
    <property type="match status" value="1"/>
</dbReference>
<dbReference type="GO" id="GO:0016853">
    <property type="term" value="F:isomerase activity"/>
    <property type="evidence" value="ECO:0007669"/>
    <property type="project" value="UniProtKB-KW"/>
</dbReference>
<name>A0A7W6RB33_9PROT</name>
<organism evidence="2 3">
    <name type="scientific">Roseospira visakhapatnamensis</name>
    <dbReference type="NCBI Taxonomy" id="390880"/>
    <lineage>
        <taxon>Bacteria</taxon>
        <taxon>Pseudomonadati</taxon>
        <taxon>Pseudomonadota</taxon>
        <taxon>Alphaproteobacteria</taxon>
        <taxon>Rhodospirillales</taxon>
        <taxon>Rhodospirillaceae</taxon>
        <taxon>Roseospira</taxon>
    </lineage>
</organism>
<evidence type="ECO:0000259" key="1">
    <source>
        <dbReference type="Pfam" id="PF01261"/>
    </source>
</evidence>